<proteinExistence type="predicted"/>
<keyword evidence="3" id="KW-1185">Reference proteome</keyword>
<organism evidence="2 3">
    <name type="scientific">Stephania japonica</name>
    <dbReference type="NCBI Taxonomy" id="461633"/>
    <lineage>
        <taxon>Eukaryota</taxon>
        <taxon>Viridiplantae</taxon>
        <taxon>Streptophyta</taxon>
        <taxon>Embryophyta</taxon>
        <taxon>Tracheophyta</taxon>
        <taxon>Spermatophyta</taxon>
        <taxon>Magnoliopsida</taxon>
        <taxon>Ranunculales</taxon>
        <taxon>Menispermaceae</taxon>
        <taxon>Menispermoideae</taxon>
        <taxon>Cissampelideae</taxon>
        <taxon>Stephania</taxon>
    </lineage>
</organism>
<dbReference type="Proteomes" id="UP001417504">
    <property type="component" value="Unassembled WGS sequence"/>
</dbReference>
<evidence type="ECO:0000313" key="2">
    <source>
        <dbReference type="EMBL" id="KAK9115486.1"/>
    </source>
</evidence>
<dbReference type="Pfam" id="PF07000">
    <property type="entry name" value="DUF1308"/>
    <property type="match status" value="1"/>
</dbReference>
<evidence type="ECO:0000259" key="1">
    <source>
        <dbReference type="Pfam" id="PF07000"/>
    </source>
</evidence>
<dbReference type="EMBL" id="JBBNAE010000006">
    <property type="protein sequence ID" value="KAK9115486.1"/>
    <property type="molecule type" value="Genomic_DNA"/>
</dbReference>
<dbReference type="InterPro" id="IPR010733">
    <property type="entry name" value="DUF1308"/>
</dbReference>
<dbReference type="AlphaFoldDB" id="A0AAP0IIP1"/>
<comment type="caution">
    <text evidence="2">The sequence shown here is derived from an EMBL/GenBank/DDBJ whole genome shotgun (WGS) entry which is preliminary data.</text>
</comment>
<sequence>MTTRRSGQPLTKSISICTQFHREMECRISAHILGQPGHSKIETMNSSTCTVSRIPTSRDHLSASVTRTVILRPLSLTLASLARVERLVPNVWFVVQQILHSAPDAHDSPICSFFSSCPADSDYLIGLDQSRYLQILQHKSLQTIGIVGVSVVCTMSVRNGGVVGVDANPHNRFPSYVRKGTQTHPPKTRCHTVTKVDNLVFMIKVERELWFFNRSSLFYIFSPQSLKREVGWRDEVYLKPCLLERDNPSPFQSFLNFKISLMLEQARADNAARSASTLKPASLILFFSNGLHHAVSSNLQLLFGASPFEFGGPKACAFQIKVAHGVLPLRLHHHHHHQLPLFATDFCSLISTMPLASLHVGGDLINFDTTALIALVSGITNGCAHNLIAAPETQLRPRFKCNYDFVIAQAMSELQNPMFEELSSVICHKIGIVCQSVVHEFKELVAMCAGPNERSRADQLLKKLMVVPDNPSARMSGLPTTRKIAMKNKVVFGTGDCWSAPTLTANAGFVRAIAQTGMSLLTIQHRPRALTGD</sequence>
<gene>
    <name evidence="2" type="ORF">Sjap_014433</name>
</gene>
<protein>
    <recommendedName>
        <fullName evidence="1">DUF1308 domain-containing protein</fullName>
    </recommendedName>
</protein>
<accession>A0AAP0IIP1</accession>
<evidence type="ECO:0000313" key="3">
    <source>
        <dbReference type="Proteomes" id="UP001417504"/>
    </source>
</evidence>
<name>A0AAP0IIP1_9MAGN</name>
<feature type="domain" description="DUF1308" evidence="1">
    <location>
        <begin position="365"/>
        <end position="531"/>
    </location>
</feature>
<reference evidence="2 3" key="1">
    <citation type="submission" date="2024-01" db="EMBL/GenBank/DDBJ databases">
        <title>Genome assemblies of Stephania.</title>
        <authorList>
            <person name="Yang L."/>
        </authorList>
    </citation>
    <scope>NUCLEOTIDE SEQUENCE [LARGE SCALE GENOMIC DNA]</scope>
    <source>
        <strain evidence="2">QJT</strain>
        <tissue evidence="2">Leaf</tissue>
    </source>
</reference>
<dbReference type="PANTHER" id="PTHR13379">
    <property type="entry name" value="UNCHARACTERIZED DUF1308"/>
    <property type="match status" value="1"/>
</dbReference>
<dbReference type="PANTHER" id="PTHR13379:SF0">
    <property type="entry name" value="UPF0415 PROTEIN C7ORF25"/>
    <property type="match status" value="1"/>
</dbReference>